<evidence type="ECO:0000313" key="3">
    <source>
        <dbReference type="Proteomes" id="UP000681341"/>
    </source>
</evidence>
<dbReference type="InterPro" id="IPR043917">
    <property type="entry name" value="DUF5753"/>
</dbReference>
<proteinExistence type="predicted"/>
<name>A0ABS3UCJ8_9ACTN</name>
<dbReference type="Pfam" id="PF19054">
    <property type="entry name" value="DUF5753"/>
    <property type="match status" value="1"/>
</dbReference>
<evidence type="ECO:0000313" key="2">
    <source>
        <dbReference type="EMBL" id="MBO3735422.1"/>
    </source>
</evidence>
<feature type="domain" description="DUF5753" evidence="1">
    <location>
        <begin position="2"/>
        <end position="117"/>
    </location>
</feature>
<protein>
    <recommendedName>
        <fullName evidence="1">DUF5753 domain-containing protein</fullName>
    </recommendedName>
</protein>
<comment type="caution">
    <text evidence="2">The sequence shown here is derived from an EMBL/GenBank/DDBJ whole genome shotgun (WGS) entry which is preliminary data.</text>
</comment>
<sequence>MTGDSAPQIDAIFEISVLKRIAGSLDVACAQLRRLLELSEQGNITIRFIPEGSRPHKGSEGTFTLYTLPRPYPVVAHIETRVGGLYVEEPRASIFEDVWQDLDQEALSAERSRDLLADRLKEQ</sequence>
<gene>
    <name evidence="2" type="ORF">J5V16_21560</name>
</gene>
<evidence type="ECO:0000259" key="1">
    <source>
        <dbReference type="Pfam" id="PF19054"/>
    </source>
</evidence>
<dbReference type="EMBL" id="JAGFNP010000015">
    <property type="protein sequence ID" value="MBO3735422.1"/>
    <property type="molecule type" value="Genomic_DNA"/>
</dbReference>
<accession>A0ABS3UCJ8</accession>
<reference evidence="2 3" key="1">
    <citation type="submission" date="2021-03" db="EMBL/GenBank/DDBJ databases">
        <title>Glycomyces sp. nov., a novel actinomycete isolated from soil.</title>
        <authorList>
            <person name="Yang X."/>
            <person name="Xu X."/>
        </authorList>
    </citation>
    <scope>NUCLEOTIDE SEQUENCE [LARGE SCALE GENOMIC DNA]</scope>
    <source>
        <strain evidence="2 3">NEAU-S30</strain>
    </source>
</reference>
<organism evidence="2 3">
    <name type="scientific">Glycomyces niveus</name>
    <dbReference type="NCBI Taxonomy" id="2820287"/>
    <lineage>
        <taxon>Bacteria</taxon>
        <taxon>Bacillati</taxon>
        <taxon>Actinomycetota</taxon>
        <taxon>Actinomycetes</taxon>
        <taxon>Glycomycetales</taxon>
        <taxon>Glycomycetaceae</taxon>
        <taxon>Glycomyces</taxon>
    </lineage>
</organism>
<keyword evidence="3" id="KW-1185">Reference proteome</keyword>
<dbReference type="Proteomes" id="UP000681341">
    <property type="component" value="Unassembled WGS sequence"/>
</dbReference>